<feature type="active site" evidence="5">
    <location>
        <position position="95"/>
    </location>
</feature>
<proteinExistence type="inferred from homology"/>
<keyword evidence="4" id="KW-0680">Restriction system</keyword>
<dbReference type="GO" id="GO:0009307">
    <property type="term" value="P:DNA restriction-modification system"/>
    <property type="evidence" value="ECO:0007669"/>
    <property type="project" value="UniProtKB-KW"/>
</dbReference>
<keyword evidence="1 5" id="KW-0489">Methyltransferase</keyword>
<keyword evidence="10" id="KW-1185">Reference proteome</keyword>
<dbReference type="Proteomes" id="UP000199019">
    <property type="component" value="Unassembled WGS sequence"/>
</dbReference>
<evidence type="ECO:0000256" key="5">
    <source>
        <dbReference type="PROSITE-ProRule" id="PRU01016"/>
    </source>
</evidence>
<keyword evidence="2 5" id="KW-0808">Transferase</keyword>
<dbReference type="InterPro" id="IPR029063">
    <property type="entry name" value="SAM-dependent_MTases_sf"/>
</dbReference>
<sequence length="483" mass="54284">MGSTSSGFTFSDLFAGVGGFHAALHAAGGQWVFASEIDRDAAGVYDYNWLRPLRKMGAAPPAGVSKFRVSGDIVPLTEPKVQVPHADVLAAGFPCQPFSKSGKQLGMEETRGTLFWNIAQILQDEERRPSVVLLENVRNLAGPRHTETLATIVRTLRQLGYRTASKPAVLSPHLLPPELGGRPQARERVFILAHHVGRETAEDAANYDDPIVTTRTSFGDWNKKKWSLEEHLPLEKAADSRYELESTERKWIDTWNSLLTDVAMRLDPGERLPGFPIWADAFRTVQAAADIIEAAELRGEPLPAWKADFLIKNARFYERHAEVIDRYQMTIDSFPASRRKFEWQAGPHVALEESILHFRPSGIRAKRPDYVPALVAITQTSVLGTRRRLTPRETARLQGLPDWFEFRQSDEEHTNGWVQQKDAASYKQMGNGVNVGVVFFLFCRYVLEHSEEIPQHIVDAVRTASEDGRRGPDSVLTQLSRDR</sequence>
<dbReference type="OrthoDB" id="9813719at2"/>
<dbReference type="NCBIfam" id="TIGR00675">
    <property type="entry name" value="dcm"/>
    <property type="match status" value="1"/>
</dbReference>
<name>A0A1H9QLE9_9MICO</name>
<dbReference type="PROSITE" id="PS00094">
    <property type="entry name" value="C5_MTASE_1"/>
    <property type="match status" value="1"/>
</dbReference>
<dbReference type="InterPro" id="IPR018117">
    <property type="entry name" value="C5_DNA_meth_AS"/>
</dbReference>
<dbReference type="PRINTS" id="PR00105">
    <property type="entry name" value="C5METTRFRASE"/>
</dbReference>
<gene>
    <name evidence="9" type="ORF">SAMN05216199_0676</name>
</gene>
<dbReference type="PANTHER" id="PTHR46098:SF1">
    <property type="entry name" value="TRNA (CYTOSINE(38)-C(5))-METHYLTRANSFERASE"/>
    <property type="match status" value="1"/>
</dbReference>
<dbReference type="SUPFAM" id="SSF53335">
    <property type="entry name" value="S-adenosyl-L-methionine-dependent methyltransferases"/>
    <property type="match status" value="1"/>
</dbReference>
<dbReference type="AlphaFoldDB" id="A0A1H9QLE9"/>
<dbReference type="RefSeq" id="WP_091755333.1">
    <property type="nucleotide sequence ID" value="NZ_FOHB01000001.1"/>
</dbReference>
<protein>
    <recommendedName>
        <fullName evidence="7">Cytosine-specific methyltransferase</fullName>
        <ecNumber evidence="7">2.1.1.37</ecNumber>
    </recommendedName>
</protein>
<dbReference type="GO" id="GO:0003886">
    <property type="term" value="F:DNA (cytosine-5-)-methyltransferase activity"/>
    <property type="evidence" value="ECO:0007669"/>
    <property type="project" value="UniProtKB-EC"/>
</dbReference>
<evidence type="ECO:0000313" key="9">
    <source>
        <dbReference type="EMBL" id="SER61240.1"/>
    </source>
</evidence>
<dbReference type="Gene3D" id="3.40.50.150">
    <property type="entry name" value="Vaccinia Virus protein VP39"/>
    <property type="match status" value="1"/>
</dbReference>
<reference evidence="10" key="1">
    <citation type="submission" date="2016-10" db="EMBL/GenBank/DDBJ databases">
        <authorList>
            <person name="Varghese N."/>
            <person name="Submissions S."/>
        </authorList>
    </citation>
    <scope>NUCLEOTIDE SEQUENCE [LARGE SCALE GENOMIC DNA]</scope>
    <source>
        <strain evidence="10">CGMCC 1.6963</strain>
    </source>
</reference>
<dbReference type="PANTHER" id="PTHR46098">
    <property type="entry name" value="TRNA (CYTOSINE(38)-C(5))-METHYLTRANSFERASE"/>
    <property type="match status" value="1"/>
</dbReference>
<dbReference type="Gene3D" id="3.90.120.10">
    <property type="entry name" value="DNA Methylase, subunit A, domain 2"/>
    <property type="match status" value="1"/>
</dbReference>
<dbReference type="EMBL" id="FOHB01000001">
    <property type="protein sequence ID" value="SER61240.1"/>
    <property type="molecule type" value="Genomic_DNA"/>
</dbReference>
<feature type="region of interest" description="Disordered" evidence="8">
    <location>
        <begin position="464"/>
        <end position="483"/>
    </location>
</feature>
<dbReference type="STRING" id="587636.SAMN05216199_0676"/>
<evidence type="ECO:0000256" key="8">
    <source>
        <dbReference type="SAM" id="MobiDB-lite"/>
    </source>
</evidence>
<dbReference type="InterPro" id="IPR050750">
    <property type="entry name" value="C5-MTase"/>
</dbReference>
<dbReference type="EC" id="2.1.1.37" evidence="7"/>
<evidence type="ECO:0000256" key="3">
    <source>
        <dbReference type="ARBA" id="ARBA00022691"/>
    </source>
</evidence>
<evidence type="ECO:0000256" key="7">
    <source>
        <dbReference type="RuleBase" id="RU000417"/>
    </source>
</evidence>
<comment type="catalytic activity">
    <reaction evidence="7">
        <text>a 2'-deoxycytidine in DNA + S-adenosyl-L-methionine = a 5-methyl-2'-deoxycytidine in DNA + S-adenosyl-L-homocysteine + H(+)</text>
        <dbReference type="Rhea" id="RHEA:13681"/>
        <dbReference type="Rhea" id="RHEA-COMP:11369"/>
        <dbReference type="Rhea" id="RHEA-COMP:11370"/>
        <dbReference type="ChEBI" id="CHEBI:15378"/>
        <dbReference type="ChEBI" id="CHEBI:57856"/>
        <dbReference type="ChEBI" id="CHEBI:59789"/>
        <dbReference type="ChEBI" id="CHEBI:85452"/>
        <dbReference type="ChEBI" id="CHEBI:85454"/>
        <dbReference type="EC" id="2.1.1.37"/>
    </reaction>
</comment>
<keyword evidence="3 5" id="KW-0949">S-adenosyl-L-methionine</keyword>
<comment type="similarity">
    <text evidence="5 6">Belongs to the class I-like SAM-binding methyltransferase superfamily. C5-methyltransferase family.</text>
</comment>
<evidence type="ECO:0000313" key="10">
    <source>
        <dbReference type="Proteomes" id="UP000199019"/>
    </source>
</evidence>
<evidence type="ECO:0000256" key="2">
    <source>
        <dbReference type="ARBA" id="ARBA00022679"/>
    </source>
</evidence>
<evidence type="ECO:0000256" key="6">
    <source>
        <dbReference type="RuleBase" id="RU000416"/>
    </source>
</evidence>
<dbReference type="GO" id="GO:0032259">
    <property type="term" value="P:methylation"/>
    <property type="evidence" value="ECO:0007669"/>
    <property type="project" value="UniProtKB-KW"/>
</dbReference>
<dbReference type="InterPro" id="IPR001525">
    <property type="entry name" value="C5_MeTfrase"/>
</dbReference>
<accession>A0A1H9QLE9</accession>
<evidence type="ECO:0000256" key="1">
    <source>
        <dbReference type="ARBA" id="ARBA00022603"/>
    </source>
</evidence>
<organism evidence="9 10">
    <name type="scientific">Pedococcus cremeus</name>
    <dbReference type="NCBI Taxonomy" id="587636"/>
    <lineage>
        <taxon>Bacteria</taxon>
        <taxon>Bacillati</taxon>
        <taxon>Actinomycetota</taxon>
        <taxon>Actinomycetes</taxon>
        <taxon>Micrococcales</taxon>
        <taxon>Intrasporangiaceae</taxon>
        <taxon>Pedococcus</taxon>
    </lineage>
</organism>
<dbReference type="Pfam" id="PF00145">
    <property type="entry name" value="DNA_methylase"/>
    <property type="match status" value="1"/>
</dbReference>
<evidence type="ECO:0000256" key="4">
    <source>
        <dbReference type="ARBA" id="ARBA00022747"/>
    </source>
</evidence>
<dbReference type="PROSITE" id="PS51679">
    <property type="entry name" value="SAM_MT_C5"/>
    <property type="match status" value="1"/>
</dbReference>